<evidence type="ECO:0000259" key="7">
    <source>
        <dbReference type="Pfam" id="PF00248"/>
    </source>
</evidence>
<dbReference type="EMBL" id="CABHNB010000005">
    <property type="protein sequence ID" value="VUW92006.1"/>
    <property type="molecule type" value="Genomic_DNA"/>
</dbReference>
<feature type="domain" description="NADP-dependent oxidoreductase" evidence="7">
    <location>
        <begin position="2"/>
        <end position="228"/>
    </location>
</feature>
<keyword evidence="3 8" id="KW-0560">Oxidoreductase</keyword>
<dbReference type="PIRSF" id="PIRSF000097">
    <property type="entry name" value="AKR"/>
    <property type="match status" value="1"/>
</dbReference>
<sequence>MEVGYRLIDTAQAYYNEEETGDGIRQAIQKLGINREDIFLTTKVWVTEFGYEKTKASIEESLKKLKTDYLDLVLIHQCLSDYYGAYHALEDLYDEGKIRAIGISNFSAERMADISAFNRIVPAVNQVETHMFWQQYYLHDWMEKYNIQHEAWGPLAQHRLKEIKENPIVKEIAENYGKTPAQIALRQQVQRGIVVIPKSTHKDRMKQNLDVFDFELTEDEMTRLKQLDENKSMWAEYDDPMIVQYAMSEE</sequence>
<dbReference type="InterPro" id="IPR018170">
    <property type="entry name" value="Aldo/ket_reductase_CS"/>
</dbReference>
<keyword evidence="9" id="KW-1185">Reference proteome</keyword>
<dbReference type="PANTHER" id="PTHR43827">
    <property type="entry name" value="2,5-DIKETO-D-GLUCONIC ACID REDUCTASE"/>
    <property type="match status" value="1"/>
</dbReference>
<feature type="binding site" evidence="5">
    <location>
        <position position="76"/>
    </location>
    <ligand>
        <name>substrate</name>
    </ligand>
</feature>
<comment type="similarity">
    <text evidence="1">Belongs to the aldo/keto reductase family.</text>
</comment>
<dbReference type="AlphaFoldDB" id="A0A564SA18"/>
<name>A0A564SA18_9FIRM</name>
<dbReference type="PRINTS" id="PR00069">
    <property type="entry name" value="ALDKETRDTASE"/>
</dbReference>
<keyword evidence="2" id="KW-0521">NADP</keyword>
<dbReference type="Gene3D" id="3.20.20.100">
    <property type="entry name" value="NADP-dependent oxidoreductase domain"/>
    <property type="match status" value="1"/>
</dbReference>
<evidence type="ECO:0000256" key="1">
    <source>
        <dbReference type="ARBA" id="ARBA00007905"/>
    </source>
</evidence>
<dbReference type="PROSITE" id="PS00063">
    <property type="entry name" value="ALDOKETO_REDUCTASE_3"/>
    <property type="match status" value="1"/>
</dbReference>
<dbReference type="SUPFAM" id="SSF51430">
    <property type="entry name" value="NAD(P)-linked oxidoreductase"/>
    <property type="match status" value="1"/>
</dbReference>
<dbReference type="EC" id="1.-.-.-" evidence="8"/>
<dbReference type="Proteomes" id="UP000409147">
    <property type="component" value="Unassembled WGS sequence"/>
</dbReference>
<dbReference type="PROSITE" id="PS00062">
    <property type="entry name" value="ALDOKETO_REDUCTASE_2"/>
    <property type="match status" value="1"/>
</dbReference>
<evidence type="ECO:0000256" key="5">
    <source>
        <dbReference type="PIRSR" id="PIRSR000097-2"/>
    </source>
</evidence>
<feature type="site" description="Lowers pKa of active site Tyr" evidence="6">
    <location>
        <position position="43"/>
    </location>
</feature>
<dbReference type="PANTHER" id="PTHR43827:SF3">
    <property type="entry name" value="NADP-DEPENDENT OXIDOREDUCTASE DOMAIN-CONTAINING PROTEIN"/>
    <property type="match status" value="1"/>
</dbReference>
<evidence type="ECO:0000256" key="4">
    <source>
        <dbReference type="PIRSR" id="PIRSR000097-1"/>
    </source>
</evidence>
<organism evidence="8 9">
    <name type="scientific">Blautia obeum</name>
    <dbReference type="NCBI Taxonomy" id="40520"/>
    <lineage>
        <taxon>Bacteria</taxon>
        <taxon>Bacillati</taxon>
        <taxon>Bacillota</taxon>
        <taxon>Clostridia</taxon>
        <taxon>Lachnospirales</taxon>
        <taxon>Lachnospiraceae</taxon>
        <taxon>Blautia</taxon>
    </lineage>
</organism>
<dbReference type="GO" id="GO:0016616">
    <property type="term" value="F:oxidoreductase activity, acting on the CH-OH group of donors, NAD or NADP as acceptor"/>
    <property type="evidence" value="ECO:0007669"/>
    <property type="project" value="UniProtKB-ARBA"/>
</dbReference>
<dbReference type="InterPro" id="IPR036812">
    <property type="entry name" value="NAD(P)_OxRdtase_dom_sf"/>
</dbReference>
<feature type="active site" description="Proton donor" evidence="4">
    <location>
        <position position="14"/>
    </location>
</feature>
<dbReference type="FunFam" id="3.20.20.100:FF:000015">
    <property type="entry name" value="Oxidoreductase, aldo/keto reductase family"/>
    <property type="match status" value="1"/>
</dbReference>
<gene>
    <name evidence="8" type="ORF">ROSSTS7063_00395</name>
</gene>
<dbReference type="InterPro" id="IPR020471">
    <property type="entry name" value="AKR"/>
</dbReference>
<evidence type="ECO:0000313" key="8">
    <source>
        <dbReference type="EMBL" id="VUW92006.1"/>
    </source>
</evidence>
<dbReference type="Pfam" id="PF00248">
    <property type="entry name" value="Aldo_ket_red"/>
    <property type="match status" value="1"/>
</dbReference>
<evidence type="ECO:0000313" key="9">
    <source>
        <dbReference type="Proteomes" id="UP000409147"/>
    </source>
</evidence>
<protein>
    <submittedName>
        <fullName evidence="8">Putative oxidoreductase/MSMEI_2347</fullName>
        <ecNumber evidence="8">1.-.-.-</ecNumber>
    </submittedName>
</protein>
<evidence type="ECO:0000256" key="6">
    <source>
        <dbReference type="PIRSR" id="PIRSR000097-3"/>
    </source>
</evidence>
<dbReference type="InterPro" id="IPR023210">
    <property type="entry name" value="NADP_OxRdtase_dom"/>
</dbReference>
<proteinExistence type="inferred from homology"/>
<evidence type="ECO:0000256" key="2">
    <source>
        <dbReference type="ARBA" id="ARBA00022857"/>
    </source>
</evidence>
<accession>A0A564SA18</accession>
<reference evidence="8 9" key="1">
    <citation type="submission" date="2019-07" db="EMBL/GenBank/DDBJ databases">
        <authorList>
            <person name="Hibberd C M."/>
            <person name="Gehrig L. J."/>
            <person name="Chang H.-W."/>
            <person name="Venkatesh S."/>
        </authorList>
    </citation>
    <scope>NUCLEOTIDE SEQUENCE [LARGE SCALE GENOMIC DNA]</scope>
    <source>
        <strain evidence="8">Ruminococcus_obeum_SSTS_Bg7063</strain>
    </source>
</reference>
<evidence type="ECO:0000256" key="3">
    <source>
        <dbReference type="ARBA" id="ARBA00023002"/>
    </source>
</evidence>